<feature type="chain" id="PRO_5041060099" description="Fimbrial protein" evidence="1">
    <location>
        <begin position="18"/>
        <end position="116"/>
    </location>
</feature>
<evidence type="ECO:0000256" key="1">
    <source>
        <dbReference type="SAM" id="SignalP"/>
    </source>
</evidence>
<proteinExistence type="predicted"/>
<accession>A0A264VQN5</accession>
<comment type="caution">
    <text evidence="2">The sequence shown here is derived from an EMBL/GenBank/DDBJ whole genome shotgun (WGS) entry which is preliminary data.</text>
</comment>
<evidence type="ECO:0000313" key="3">
    <source>
        <dbReference type="Proteomes" id="UP000216001"/>
    </source>
</evidence>
<dbReference type="Proteomes" id="UP000216001">
    <property type="component" value="Unassembled WGS sequence"/>
</dbReference>
<dbReference type="EMBL" id="NOWC01000020">
    <property type="protein sequence ID" value="OZS73621.1"/>
    <property type="molecule type" value="Genomic_DNA"/>
</dbReference>
<dbReference type="RefSeq" id="WP_094962171.1">
    <property type="nucleotide sequence ID" value="NZ_CP123251.1"/>
</dbReference>
<dbReference type="AlphaFoldDB" id="A0A264VQN5"/>
<sequence>MKLNYLALWAFTIPIFAESAVPVTTGTIYVNARIVTAPCLPNISLKLNESTLIAATYSVEMHFSHCSKPIQKQAWIPLRLKLGSNQYVLTQPLRNNTILFSIPASNKMQRVEINYD</sequence>
<keyword evidence="1" id="KW-0732">Signal</keyword>
<name>A0A264VQN5_PRORE</name>
<reference evidence="2 3" key="1">
    <citation type="submission" date="2017-07" db="EMBL/GenBank/DDBJ databases">
        <title>blaIMP-27 on transferable plasmids in Proteus mirabilis and Providencia rettgeri.</title>
        <authorList>
            <person name="Potter R."/>
        </authorList>
    </citation>
    <scope>NUCLEOTIDE SEQUENCE [LARGE SCALE GENOMIC DNA]</scope>
    <source>
        <strain evidence="2 3">PR1</strain>
    </source>
</reference>
<gene>
    <name evidence="2" type="ORF">CHI95_15985</name>
</gene>
<organism evidence="2 3">
    <name type="scientific">Providencia rettgeri</name>
    <dbReference type="NCBI Taxonomy" id="587"/>
    <lineage>
        <taxon>Bacteria</taxon>
        <taxon>Pseudomonadati</taxon>
        <taxon>Pseudomonadota</taxon>
        <taxon>Gammaproteobacteria</taxon>
        <taxon>Enterobacterales</taxon>
        <taxon>Morganellaceae</taxon>
        <taxon>Providencia</taxon>
    </lineage>
</organism>
<evidence type="ECO:0000313" key="2">
    <source>
        <dbReference type="EMBL" id="OZS73621.1"/>
    </source>
</evidence>
<evidence type="ECO:0008006" key="4">
    <source>
        <dbReference type="Google" id="ProtNLM"/>
    </source>
</evidence>
<protein>
    <recommendedName>
        <fullName evidence="4">Fimbrial protein</fullName>
    </recommendedName>
</protein>
<feature type="signal peptide" evidence="1">
    <location>
        <begin position="1"/>
        <end position="17"/>
    </location>
</feature>